<dbReference type="Gene3D" id="3.40.710.10">
    <property type="entry name" value="DD-peptidase/beta-lactamase superfamily"/>
    <property type="match status" value="1"/>
</dbReference>
<evidence type="ECO:0000259" key="1">
    <source>
        <dbReference type="Pfam" id="PF13354"/>
    </source>
</evidence>
<dbReference type="InterPro" id="IPR045155">
    <property type="entry name" value="Beta-lactam_cat"/>
</dbReference>
<dbReference type="RefSeq" id="WP_338754679.1">
    <property type="nucleotide sequence ID" value="NZ_CP147404.1"/>
</dbReference>
<protein>
    <submittedName>
        <fullName evidence="2">Serine hydrolase</fullName>
    </submittedName>
</protein>
<feature type="domain" description="Beta-lactamase class A catalytic" evidence="1">
    <location>
        <begin position="51"/>
        <end position="168"/>
    </location>
</feature>
<keyword evidence="2" id="KW-0378">Hydrolase</keyword>
<proteinExistence type="predicted"/>
<reference evidence="2 3" key="1">
    <citation type="submission" date="2024-02" db="EMBL/GenBank/DDBJ databases">
        <title>Seven novel Bacillus-like species.</title>
        <authorList>
            <person name="Liu G."/>
        </authorList>
    </citation>
    <scope>NUCLEOTIDE SEQUENCE [LARGE SCALE GENOMIC DNA]</scope>
    <source>
        <strain evidence="2 3">FJAT-52991</strain>
    </source>
</reference>
<dbReference type="Pfam" id="PF13354">
    <property type="entry name" value="Beta-lactamase2"/>
    <property type="match status" value="1"/>
</dbReference>
<gene>
    <name evidence="2" type="ORF">WDJ61_03145</name>
</gene>
<dbReference type="PANTHER" id="PTHR35333:SF3">
    <property type="entry name" value="BETA-LACTAMASE-TYPE TRANSPEPTIDASE FOLD CONTAINING PROTEIN"/>
    <property type="match status" value="1"/>
</dbReference>
<accession>A0ABZ2NB34</accession>
<dbReference type="SUPFAM" id="SSF56601">
    <property type="entry name" value="beta-lactamase/transpeptidase-like"/>
    <property type="match status" value="1"/>
</dbReference>
<dbReference type="InterPro" id="IPR012338">
    <property type="entry name" value="Beta-lactam/transpept-like"/>
</dbReference>
<dbReference type="Proteomes" id="UP001387364">
    <property type="component" value="Chromosome"/>
</dbReference>
<evidence type="ECO:0000313" key="2">
    <source>
        <dbReference type="EMBL" id="WXB94817.1"/>
    </source>
</evidence>
<organism evidence="2 3">
    <name type="scientific">Bacillus kandeliae</name>
    <dbReference type="NCBI Taxonomy" id="3129297"/>
    <lineage>
        <taxon>Bacteria</taxon>
        <taxon>Bacillati</taxon>
        <taxon>Bacillota</taxon>
        <taxon>Bacilli</taxon>
        <taxon>Bacillales</taxon>
        <taxon>Bacillaceae</taxon>
        <taxon>Bacillus</taxon>
    </lineage>
</organism>
<dbReference type="PANTHER" id="PTHR35333">
    <property type="entry name" value="BETA-LACTAMASE"/>
    <property type="match status" value="1"/>
</dbReference>
<name>A0ABZ2NB34_9BACI</name>
<keyword evidence="3" id="KW-1185">Reference proteome</keyword>
<evidence type="ECO:0000313" key="3">
    <source>
        <dbReference type="Proteomes" id="UP001387364"/>
    </source>
</evidence>
<dbReference type="InterPro" id="IPR000871">
    <property type="entry name" value="Beta-lactam_class-A"/>
</dbReference>
<sequence length="365" mass="42009">MILWIGIGIIIALVIRIGSWMFQKGDPEYILKFLKENAKNKNVALSVKYNKEKWVEVNGREPLPLASTVKMIVAIAYAKQAADGRIDPQQNVTFKELNTYYVPKTDGGAHEAWLDSVKKDKEINSVPLSEVAKGMIAYSSNANTDYLIQVLGLENINRVLKELNVTDHEPIYPMVSTLFIPLQLMREKNITKEETLQALKEMDMDEYRNQAIAIHQQWLNELPSDEEKQQLVKIMDMDFQKVWSDRLSRATTDDYVSIIEKLNSKTLFSKSVHEYLDPIMESLMNNPKNREWLVHGGQKSGSTVFVLTMAMYATDKQGNQTELAFFANDLSLLEQKKLSLNMNSFQLKFLTNDEFRRRVQKELAF</sequence>
<dbReference type="GO" id="GO:0016787">
    <property type="term" value="F:hydrolase activity"/>
    <property type="evidence" value="ECO:0007669"/>
    <property type="project" value="UniProtKB-KW"/>
</dbReference>
<dbReference type="EMBL" id="CP147404">
    <property type="protein sequence ID" value="WXB94817.1"/>
    <property type="molecule type" value="Genomic_DNA"/>
</dbReference>